<dbReference type="AlphaFoldDB" id="A0A1G6LAJ5"/>
<dbReference type="InterPro" id="IPR029040">
    <property type="entry name" value="RPABC4/Spt4"/>
</dbReference>
<proteinExistence type="predicted"/>
<evidence type="ECO:0000313" key="2">
    <source>
        <dbReference type="Proteomes" id="UP000199387"/>
    </source>
</evidence>
<evidence type="ECO:0000313" key="1">
    <source>
        <dbReference type="EMBL" id="SDC40264.1"/>
    </source>
</evidence>
<organism evidence="1 2">
    <name type="scientific">Melghirimyces thermohalophilus</name>
    <dbReference type="NCBI Taxonomy" id="1236220"/>
    <lineage>
        <taxon>Bacteria</taxon>
        <taxon>Bacillati</taxon>
        <taxon>Bacillota</taxon>
        <taxon>Bacilli</taxon>
        <taxon>Bacillales</taxon>
        <taxon>Thermoactinomycetaceae</taxon>
        <taxon>Melghirimyces</taxon>
    </lineage>
</organism>
<sequence>MKERFVPTEYQCQHCQGRFLMEEYPADRCWYCGSERILDRRTLRNPTETSSSKIP</sequence>
<dbReference type="Gene3D" id="2.20.28.30">
    <property type="entry name" value="RNA polymerase ii, chain L"/>
    <property type="match status" value="1"/>
</dbReference>
<reference evidence="1 2" key="1">
    <citation type="submission" date="2016-10" db="EMBL/GenBank/DDBJ databases">
        <authorList>
            <person name="de Groot N.N."/>
        </authorList>
    </citation>
    <scope>NUCLEOTIDE SEQUENCE [LARGE SCALE GENOMIC DNA]</scope>
    <source>
        <strain evidence="1 2">DSM 45514</strain>
    </source>
</reference>
<accession>A0A1G6LAJ5</accession>
<gene>
    <name evidence="1" type="ORF">SAMN04488112_107137</name>
</gene>
<keyword evidence="2" id="KW-1185">Reference proteome</keyword>
<dbReference type="Proteomes" id="UP000199387">
    <property type="component" value="Unassembled WGS sequence"/>
</dbReference>
<dbReference type="EMBL" id="FMZA01000007">
    <property type="protein sequence ID" value="SDC40264.1"/>
    <property type="molecule type" value="Genomic_DNA"/>
</dbReference>
<dbReference type="SUPFAM" id="SSF63393">
    <property type="entry name" value="RNA polymerase subunits"/>
    <property type="match status" value="1"/>
</dbReference>
<dbReference type="RefSeq" id="WP_176757879.1">
    <property type="nucleotide sequence ID" value="NZ_FMZA01000007.1"/>
</dbReference>
<protein>
    <submittedName>
        <fullName evidence="1">Uncharacterized protein</fullName>
    </submittedName>
</protein>
<name>A0A1G6LAJ5_9BACL</name>